<dbReference type="Pfam" id="PF00069">
    <property type="entry name" value="Pkinase"/>
    <property type="match status" value="1"/>
</dbReference>
<dbReference type="PROSITE" id="PS00109">
    <property type="entry name" value="PROTEIN_KINASE_TYR"/>
    <property type="match status" value="1"/>
</dbReference>
<dbReference type="Gene3D" id="1.10.510.10">
    <property type="entry name" value="Transferase(Phosphotransferase) domain 1"/>
    <property type="match status" value="1"/>
</dbReference>
<dbReference type="SMART" id="SM00219">
    <property type="entry name" value="TyrKc"/>
    <property type="match status" value="1"/>
</dbReference>
<evidence type="ECO:0000256" key="6">
    <source>
        <dbReference type="SAM" id="MobiDB-lite"/>
    </source>
</evidence>
<dbReference type="InterPro" id="IPR020635">
    <property type="entry name" value="Tyr_kinase_cat_dom"/>
</dbReference>
<keyword evidence="9" id="KW-1185">Reference proteome</keyword>
<dbReference type="PROSITE" id="PS50011">
    <property type="entry name" value="PROTEIN_KINASE_DOM"/>
    <property type="match status" value="1"/>
</dbReference>
<feature type="region of interest" description="Disordered" evidence="6">
    <location>
        <begin position="346"/>
        <end position="394"/>
    </location>
</feature>
<dbReference type="SUPFAM" id="SSF56112">
    <property type="entry name" value="Protein kinase-like (PK-like)"/>
    <property type="match status" value="1"/>
</dbReference>
<evidence type="ECO:0000259" key="7">
    <source>
        <dbReference type="PROSITE" id="PS50011"/>
    </source>
</evidence>
<comment type="caution">
    <text evidence="8">The sequence shown here is derived from an EMBL/GenBank/DDBJ whole genome shotgun (WGS) entry which is preliminary data.</text>
</comment>
<accession>A0ABU2AGC8</accession>
<feature type="region of interest" description="Disordered" evidence="6">
    <location>
        <begin position="464"/>
        <end position="503"/>
    </location>
</feature>
<dbReference type="Gene3D" id="3.30.200.20">
    <property type="entry name" value="Phosphorylase Kinase, domain 1"/>
    <property type="match status" value="1"/>
</dbReference>
<dbReference type="GO" id="GO:0004674">
    <property type="term" value="F:protein serine/threonine kinase activity"/>
    <property type="evidence" value="ECO:0007669"/>
    <property type="project" value="UniProtKB-KW"/>
</dbReference>
<dbReference type="Proteomes" id="UP001180825">
    <property type="component" value="Unassembled WGS sequence"/>
</dbReference>
<proteinExistence type="predicted"/>
<feature type="compositionally biased region" description="Low complexity" evidence="6">
    <location>
        <begin position="494"/>
        <end position="503"/>
    </location>
</feature>
<feature type="compositionally biased region" description="Pro residues" evidence="6">
    <location>
        <begin position="483"/>
        <end position="493"/>
    </location>
</feature>
<feature type="compositionally biased region" description="Low complexity" evidence="6">
    <location>
        <begin position="19"/>
        <end position="30"/>
    </location>
</feature>
<dbReference type="InterPro" id="IPR008266">
    <property type="entry name" value="Tyr_kinase_AS"/>
</dbReference>
<sequence length="534" mass="55709">MSAAAADPPEDRAEPTIALPTPLTPGHTLPTGTRIHDYRIDRVLGEGGFGIVYLATDVVLERQVAVKEYLPSSMAARAGQSLTVLVKSPVHEETFQIGLRSFVNEAKLLARFDHPALLKVHQFWEANGTAYMAMPYYQGPTLKASMAKLGRPPTETEVRAWLMPLLDALEVLHKEHCYHRDIAPDNILLTDNGPLLLDFGAARRVIGEQTHALTAMLKPGFAPIEQYGEMPGIAQGPWTDIFALASVLYAAISGGRTVPAVERLLHDGMRPLATVAAGRCGNAFLAAIDLALAVHPKDRPQSIAEFRALLTADDTQALELSQLKALGVPTGDETILLPDFDPTQVVVPTAPSPAPPAPARQPTPPPPPVLPPAAPPPPPRPAAPQPVPAPAQTPAPSALRRLIIPGVVGLAALAWGGYRLLVAPAPSPLPPSTVPEAASSVASAAAPVASAPQAAAPAASTAPALPASAAPAPTPAAAASVPTRPPATTPKPRPVVAAPAPTVTRGAQCSDILQKASLEPLTASETAYLKRECR</sequence>
<evidence type="ECO:0000313" key="8">
    <source>
        <dbReference type="EMBL" id="MDR7336035.1"/>
    </source>
</evidence>
<feature type="region of interest" description="Disordered" evidence="6">
    <location>
        <begin position="1"/>
        <end position="30"/>
    </location>
</feature>
<keyword evidence="8" id="KW-0723">Serine/threonine-protein kinase</keyword>
<evidence type="ECO:0000256" key="4">
    <source>
        <dbReference type="ARBA" id="ARBA00022840"/>
    </source>
</evidence>
<feature type="binding site" evidence="5">
    <location>
        <position position="67"/>
    </location>
    <ligand>
        <name>ATP</name>
        <dbReference type="ChEBI" id="CHEBI:30616"/>
    </ligand>
</feature>
<evidence type="ECO:0000256" key="1">
    <source>
        <dbReference type="ARBA" id="ARBA00022679"/>
    </source>
</evidence>
<dbReference type="InterPro" id="IPR011009">
    <property type="entry name" value="Kinase-like_dom_sf"/>
</dbReference>
<evidence type="ECO:0000256" key="5">
    <source>
        <dbReference type="PROSITE-ProRule" id="PRU10141"/>
    </source>
</evidence>
<feature type="compositionally biased region" description="Pro residues" evidence="6">
    <location>
        <begin position="350"/>
        <end position="393"/>
    </location>
</feature>
<dbReference type="CDD" id="cd14014">
    <property type="entry name" value="STKc_PknB_like"/>
    <property type="match status" value="1"/>
</dbReference>
<keyword evidence="2 5" id="KW-0547">Nucleotide-binding</keyword>
<dbReference type="InterPro" id="IPR000719">
    <property type="entry name" value="Prot_kinase_dom"/>
</dbReference>
<dbReference type="PANTHER" id="PTHR43289:SF34">
    <property type="entry name" value="SERINE_THREONINE-PROTEIN KINASE YBDM-RELATED"/>
    <property type="match status" value="1"/>
</dbReference>
<keyword evidence="1" id="KW-0808">Transferase</keyword>
<organism evidence="8 9">
    <name type="scientific">Roseateles asaccharophilus</name>
    <dbReference type="NCBI Taxonomy" id="582607"/>
    <lineage>
        <taxon>Bacteria</taxon>
        <taxon>Pseudomonadati</taxon>
        <taxon>Pseudomonadota</taxon>
        <taxon>Betaproteobacteria</taxon>
        <taxon>Burkholderiales</taxon>
        <taxon>Sphaerotilaceae</taxon>
        <taxon>Roseateles</taxon>
    </lineage>
</organism>
<dbReference type="RefSeq" id="WP_310333036.1">
    <property type="nucleotide sequence ID" value="NZ_JAVDXV010000013.1"/>
</dbReference>
<dbReference type="PANTHER" id="PTHR43289">
    <property type="entry name" value="MITOGEN-ACTIVATED PROTEIN KINASE KINASE KINASE 20-RELATED"/>
    <property type="match status" value="1"/>
</dbReference>
<keyword evidence="3 8" id="KW-0418">Kinase</keyword>
<keyword evidence="4 5" id="KW-0067">ATP-binding</keyword>
<evidence type="ECO:0000256" key="3">
    <source>
        <dbReference type="ARBA" id="ARBA00022777"/>
    </source>
</evidence>
<dbReference type="InterPro" id="IPR017441">
    <property type="entry name" value="Protein_kinase_ATP_BS"/>
</dbReference>
<gene>
    <name evidence="8" type="ORF">J2X21_005205</name>
</gene>
<reference evidence="8 9" key="1">
    <citation type="submission" date="2023-07" db="EMBL/GenBank/DDBJ databases">
        <title>Sorghum-associated microbial communities from plants grown in Nebraska, USA.</title>
        <authorList>
            <person name="Schachtman D."/>
        </authorList>
    </citation>
    <scope>NUCLEOTIDE SEQUENCE [LARGE SCALE GENOMIC DNA]</scope>
    <source>
        <strain evidence="8 9">BE316</strain>
    </source>
</reference>
<dbReference type="PROSITE" id="PS00107">
    <property type="entry name" value="PROTEIN_KINASE_ATP"/>
    <property type="match status" value="1"/>
</dbReference>
<dbReference type="EMBL" id="JAVDXV010000013">
    <property type="protein sequence ID" value="MDR7336035.1"/>
    <property type="molecule type" value="Genomic_DNA"/>
</dbReference>
<name>A0ABU2AGC8_9BURK</name>
<evidence type="ECO:0000313" key="9">
    <source>
        <dbReference type="Proteomes" id="UP001180825"/>
    </source>
</evidence>
<evidence type="ECO:0000256" key="2">
    <source>
        <dbReference type="ARBA" id="ARBA00022741"/>
    </source>
</evidence>
<feature type="domain" description="Protein kinase" evidence="7">
    <location>
        <begin position="38"/>
        <end position="310"/>
    </location>
</feature>
<protein>
    <submittedName>
        <fullName evidence="8">Serine/threonine protein kinase</fullName>
    </submittedName>
</protein>
<feature type="compositionally biased region" description="Low complexity" evidence="6">
    <location>
        <begin position="464"/>
        <end position="482"/>
    </location>
</feature>